<evidence type="ECO:0000313" key="2">
    <source>
        <dbReference type="EMBL" id="JAG91368.1"/>
    </source>
</evidence>
<protein>
    <recommendedName>
        <fullName evidence="1">RNase H type-1 domain-containing protein</fullName>
    </recommendedName>
</protein>
<dbReference type="Gene3D" id="3.30.420.10">
    <property type="entry name" value="Ribonuclease H-like superfamily/Ribonuclease H"/>
    <property type="match status" value="1"/>
</dbReference>
<dbReference type="InterPro" id="IPR036397">
    <property type="entry name" value="RNaseH_sf"/>
</dbReference>
<sequence length="403" mass="45428">VRERDLCRLVQAFALSRILYATPYLKFSKAEKDKLDSMIRQAYKAALGLPLNASTERLMRLGIHNTYNELKEAHLMAQTARLANSRTGRSILTRLGINFQPTNNDAKVDLPRAYRTALLIKPLPKNMHPLHHEGRRQARAKALHKKYRQCAATLYVDAAEYKNTNAFAVVVVNENGDHIVSATIKTKSSETAEEAAIALALAHTQGSIILSDSKMGINNFAKGRITNTSLRILNATKFSPNYSELIWVPAHSGNPGNEAAHNKARGFVDRAVDESGSLNFTKDSMITYHDLTNHFKLERRIFPPPDKRLTKEQEVTWRRLQTRSIRTPSLLAHIYPDLYNPNCKHCGQRATYDHILWDCKIEPPPGDLVTAPSLERWETVLASSDPRTQVLAVEWADKVVEGY</sequence>
<dbReference type="InterPro" id="IPR002156">
    <property type="entry name" value="RNaseH_domain"/>
</dbReference>
<dbReference type="SUPFAM" id="SSF53098">
    <property type="entry name" value="Ribonuclease H-like"/>
    <property type="match status" value="1"/>
</dbReference>
<dbReference type="Pfam" id="PF00075">
    <property type="entry name" value="RNase_H"/>
    <property type="match status" value="1"/>
</dbReference>
<evidence type="ECO:0000259" key="1">
    <source>
        <dbReference type="Pfam" id="PF00075"/>
    </source>
</evidence>
<dbReference type="EMBL" id="GBZX01001372">
    <property type="protein sequence ID" value="JAG91368.1"/>
    <property type="molecule type" value="mRNA"/>
</dbReference>
<feature type="non-terminal residue" evidence="2">
    <location>
        <position position="1"/>
    </location>
</feature>
<dbReference type="InterPro" id="IPR012337">
    <property type="entry name" value="RNaseH-like_sf"/>
</dbReference>
<dbReference type="GO" id="GO:0004523">
    <property type="term" value="F:RNA-DNA hybrid ribonuclease activity"/>
    <property type="evidence" value="ECO:0007669"/>
    <property type="project" value="InterPro"/>
</dbReference>
<dbReference type="GO" id="GO:0003676">
    <property type="term" value="F:nucleic acid binding"/>
    <property type="evidence" value="ECO:0007669"/>
    <property type="project" value="InterPro"/>
</dbReference>
<proteinExistence type="evidence at transcript level"/>
<name>A0A0C9SE79_AMBAM</name>
<organism evidence="2">
    <name type="scientific">Amblyomma americanum</name>
    <name type="common">Lone star tick</name>
    <dbReference type="NCBI Taxonomy" id="6943"/>
    <lineage>
        <taxon>Eukaryota</taxon>
        <taxon>Metazoa</taxon>
        <taxon>Ecdysozoa</taxon>
        <taxon>Arthropoda</taxon>
        <taxon>Chelicerata</taxon>
        <taxon>Arachnida</taxon>
        <taxon>Acari</taxon>
        <taxon>Parasitiformes</taxon>
        <taxon>Ixodida</taxon>
        <taxon>Ixodoidea</taxon>
        <taxon>Ixodidae</taxon>
        <taxon>Amblyomminae</taxon>
        <taxon>Amblyomma</taxon>
    </lineage>
</organism>
<feature type="non-terminal residue" evidence="2">
    <location>
        <position position="403"/>
    </location>
</feature>
<reference evidence="2" key="1">
    <citation type="journal article" date="2015" name="PLoS ONE">
        <title>An Insight into the Sialome of the Lone Star Tick, Amblyomma americanum, with a Glimpse on Its Time Dependent Gene Expression.</title>
        <authorList>
            <person name="Karim S."/>
            <person name="Ribeiro J.M."/>
        </authorList>
    </citation>
    <scope>NUCLEOTIDE SEQUENCE</scope>
    <source>
        <tissue evidence="2">Salivary gland</tissue>
    </source>
</reference>
<accession>A0A0C9SE79</accession>
<feature type="domain" description="RNase H type-1" evidence="1">
    <location>
        <begin position="152"/>
        <end position="265"/>
    </location>
</feature>
<dbReference type="AlphaFoldDB" id="A0A0C9SE79"/>